<dbReference type="GO" id="GO:0003677">
    <property type="term" value="F:DNA binding"/>
    <property type="evidence" value="ECO:0007669"/>
    <property type="project" value="InterPro"/>
</dbReference>
<reference evidence="2" key="1">
    <citation type="journal article" date="2023" name="Comput. Struct. Biotechnol. J.">
        <title>Discovery of a novel marine Bacteroidetes with a rich repertoire of carbohydrate-active enzymes.</title>
        <authorList>
            <person name="Chen B."/>
            <person name="Liu G."/>
            <person name="Chen Q."/>
            <person name="Wang H."/>
            <person name="Liu L."/>
            <person name="Tang K."/>
        </authorList>
    </citation>
    <scope>NUCLEOTIDE SEQUENCE</scope>
    <source>
        <strain evidence="2">TK19036</strain>
    </source>
</reference>
<name>A0AA49GQJ8_9BACT</name>
<feature type="coiled-coil region" evidence="1">
    <location>
        <begin position="68"/>
        <end position="95"/>
    </location>
</feature>
<keyword evidence="1" id="KW-0175">Coiled coil</keyword>
<dbReference type="GO" id="GO:0006313">
    <property type="term" value="P:DNA transposition"/>
    <property type="evidence" value="ECO:0007669"/>
    <property type="project" value="InterPro"/>
</dbReference>
<dbReference type="EMBL" id="CP120682">
    <property type="protein sequence ID" value="WKN37698.1"/>
    <property type="molecule type" value="Genomic_DNA"/>
</dbReference>
<dbReference type="Gene3D" id="1.10.10.10">
    <property type="entry name" value="Winged helix-like DNA-binding domain superfamily/Winged helix DNA-binding domain"/>
    <property type="match status" value="1"/>
</dbReference>
<dbReference type="InterPro" id="IPR036388">
    <property type="entry name" value="WH-like_DNA-bd_sf"/>
</dbReference>
<sequence length="136" mass="16168">MKANLRNVQKYRYYSEEFKQQLVQEFESGRYSIGQLEKLYGIRHQLIYRWVYKYSQFNEKGYRIVEHQASSSKKINELQSRIQELEALVGRKQITIEYLEKMIDLAQGELGIDIKKNYNTLPYSGSKNTNRKGDSV</sequence>
<dbReference type="SUPFAM" id="SSF46689">
    <property type="entry name" value="Homeodomain-like"/>
    <property type="match status" value="1"/>
</dbReference>
<reference evidence="2" key="2">
    <citation type="journal article" date="2024" name="Antonie Van Leeuwenhoek">
        <title>Roseihalotalea indica gen. nov., sp. nov., a halophilic Bacteroidetes from mesopelagic Southwest Indian Ocean with higher carbohydrate metabolic potential.</title>
        <authorList>
            <person name="Chen B."/>
            <person name="Zhang M."/>
            <person name="Lin D."/>
            <person name="Ye J."/>
            <person name="Tang K."/>
        </authorList>
    </citation>
    <scope>NUCLEOTIDE SEQUENCE</scope>
    <source>
        <strain evidence="2">TK19036</strain>
    </source>
</reference>
<accession>A0AA49GQJ8</accession>
<proteinExistence type="predicted"/>
<organism evidence="2">
    <name type="scientific">Roseihalotalea indica</name>
    <dbReference type="NCBI Taxonomy" id="2867963"/>
    <lineage>
        <taxon>Bacteria</taxon>
        <taxon>Pseudomonadati</taxon>
        <taxon>Bacteroidota</taxon>
        <taxon>Cytophagia</taxon>
        <taxon>Cytophagales</taxon>
        <taxon>Catalimonadaceae</taxon>
        <taxon>Roseihalotalea</taxon>
    </lineage>
</organism>
<protein>
    <submittedName>
        <fullName evidence="2">Transposase</fullName>
    </submittedName>
</protein>
<dbReference type="InterPro" id="IPR002514">
    <property type="entry name" value="Transposase_8"/>
</dbReference>
<dbReference type="GO" id="GO:0004803">
    <property type="term" value="F:transposase activity"/>
    <property type="evidence" value="ECO:0007669"/>
    <property type="project" value="InterPro"/>
</dbReference>
<evidence type="ECO:0000256" key="1">
    <source>
        <dbReference type="SAM" id="Coils"/>
    </source>
</evidence>
<dbReference type="Pfam" id="PF01527">
    <property type="entry name" value="HTH_Tnp_1"/>
    <property type="match status" value="1"/>
</dbReference>
<dbReference type="AlphaFoldDB" id="A0AA49GQJ8"/>
<evidence type="ECO:0000313" key="2">
    <source>
        <dbReference type="EMBL" id="WKN37698.1"/>
    </source>
</evidence>
<dbReference type="InterPro" id="IPR009057">
    <property type="entry name" value="Homeodomain-like_sf"/>
</dbReference>
<gene>
    <name evidence="2" type="ORF">K4G66_03120</name>
</gene>